<dbReference type="GO" id="GO:0031211">
    <property type="term" value="C:endoplasmic reticulum palmitoyltransferase complex"/>
    <property type="evidence" value="ECO:0007669"/>
    <property type="project" value="TreeGrafter"/>
</dbReference>
<evidence type="ECO:0000256" key="4">
    <source>
        <dbReference type="ARBA" id="ARBA00018463"/>
    </source>
</evidence>
<gene>
    <name evidence="9" type="ORF">AB675_9764</name>
</gene>
<dbReference type="Pfam" id="PF10256">
    <property type="entry name" value="Erf4"/>
    <property type="match status" value="1"/>
</dbReference>
<dbReference type="EMBL" id="LFJN01000007">
    <property type="protein sequence ID" value="KPI42393.1"/>
    <property type="molecule type" value="Genomic_DNA"/>
</dbReference>
<evidence type="ECO:0000256" key="3">
    <source>
        <dbReference type="ARBA" id="ARBA00011396"/>
    </source>
</evidence>
<proteinExistence type="inferred from homology"/>
<dbReference type="Proteomes" id="UP000038010">
    <property type="component" value="Unassembled WGS sequence"/>
</dbReference>
<feature type="compositionally biased region" description="Basic and acidic residues" evidence="7">
    <location>
        <begin position="1"/>
        <end position="25"/>
    </location>
</feature>
<keyword evidence="5" id="KW-0256">Endoplasmic reticulum</keyword>
<dbReference type="AlphaFoldDB" id="A0A0N1H7D0"/>
<evidence type="ECO:0000256" key="1">
    <source>
        <dbReference type="ARBA" id="ARBA00004406"/>
    </source>
</evidence>
<dbReference type="GeneID" id="28742208"/>
<comment type="subcellular location">
    <subcellularLocation>
        <location evidence="1">Endoplasmic reticulum membrane</location>
        <topology evidence="1">Peripheral membrane protein</topology>
    </subcellularLocation>
</comment>
<dbReference type="InterPro" id="IPR051371">
    <property type="entry name" value="Ras_palmitoyltransferase"/>
</dbReference>
<accession>A0A0N1H7D0</accession>
<dbReference type="RefSeq" id="XP_018002356.1">
    <property type="nucleotide sequence ID" value="XM_018150328.1"/>
</dbReference>
<dbReference type="OrthoDB" id="5377273at2759"/>
<organism evidence="9 10">
    <name type="scientific">Cyphellophora attinorum</name>
    <dbReference type="NCBI Taxonomy" id="1664694"/>
    <lineage>
        <taxon>Eukaryota</taxon>
        <taxon>Fungi</taxon>
        <taxon>Dikarya</taxon>
        <taxon>Ascomycota</taxon>
        <taxon>Pezizomycotina</taxon>
        <taxon>Eurotiomycetes</taxon>
        <taxon>Chaetothyriomycetidae</taxon>
        <taxon>Chaetothyriales</taxon>
        <taxon>Cyphellophoraceae</taxon>
        <taxon>Cyphellophora</taxon>
    </lineage>
</organism>
<dbReference type="VEuPathDB" id="FungiDB:AB675_9764"/>
<evidence type="ECO:0000259" key="8">
    <source>
        <dbReference type="Pfam" id="PF10256"/>
    </source>
</evidence>
<feature type="compositionally biased region" description="Polar residues" evidence="7">
    <location>
        <begin position="26"/>
        <end position="48"/>
    </location>
</feature>
<comment type="caution">
    <text evidence="9">The sequence shown here is derived from an EMBL/GenBank/DDBJ whole genome shotgun (WGS) entry which is preliminary data.</text>
</comment>
<dbReference type="InterPro" id="IPR019383">
    <property type="entry name" value="Golgin_A_7/ERF4"/>
</dbReference>
<evidence type="ECO:0000313" key="9">
    <source>
        <dbReference type="EMBL" id="KPI42393.1"/>
    </source>
</evidence>
<comment type="subunit">
    <text evidence="3">Interacts with ERF2.</text>
</comment>
<name>A0A0N1H7D0_9EURO</name>
<sequence length="278" mass="31510">MAADEKVPEPDKAHTAGGRYDDLEGQRTTPAAPSRLASQYGMSPQDQPTQPPRRVSSMRSLRHFRSQNSMRSAPSRTATANGDAPPMPPPPMTTGYPNNEEADVAEELAWGPQHPCFPHLNAHVPLSSPEYSTTRIIRIKRDWMVVGDLAPTFSNIYPEILDPLMGEQEFRYLVRHINASLIQAFDPYSAWNWIDGLLGFVTGWFWEDFRPNGVKGRLRELEAWMESWNREHGSREGIKLIPLRRTGYMNLDIQIPDPQIRVVAEDEPSRRAPSTPDK</sequence>
<evidence type="ECO:0000313" key="10">
    <source>
        <dbReference type="Proteomes" id="UP000038010"/>
    </source>
</evidence>
<feature type="domain" description="Golgin subfamily A member 7/ERF4" evidence="8">
    <location>
        <begin position="136"/>
        <end position="252"/>
    </location>
</feature>
<evidence type="ECO:0000256" key="5">
    <source>
        <dbReference type="ARBA" id="ARBA00022824"/>
    </source>
</evidence>
<keyword evidence="10" id="KW-1185">Reference proteome</keyword>
<dbReference type="PANTHER" id="PTHR13254:SF0">
    <property type="entry name" value="GOLGIN SUBFAMILY A MEMBER 7_ERF4 DOMAIN-CONTAINING PROTEIN"/>
    <property type="match status" value="1"/>
</dbReference>
<keyword evidence="6" id="KW-0472">Membrane</keyword>
<feature type="compositionally biased region" description="Polar residues" evidence="7">
    <location>
        <begin position="66"/>
        <end position="80"/>
    </location>
</feature>
<evidence type="ECO:0000256" key="2">
    <source>
        <dbReference type="ARBA" id="ARBA00007732"/>
    </source>
</evidence>
<dbReference type="GO" id="GO:0006612">
    <property type="term" value="P:protein targeting to membrane"/>
    <property type="evidence" value="ECO:0007669"/>
    <property type="project" value="TreeGrafter"/>
</dbReference>
<dbReference type="PANTHER" id="PTHR13254">
    <property type="entry name" value="GOLGI AUTOANTIGEN, GOLGIN SUBFAMILY A, 7"/>
    <property type="match status" value="1"/>
</dbReference>
<comment type="similarity">
    <text evidence="2">Belongs to the ERF4 family.</text>
</comment>
<feature type="region of interest" description="Disordered" evidence="7">
    <location>
        <begin position="1"/>
        <end position="98"/>
    </location>
</feature>
<reference evidence="9 10" key="1">
    <citation type="submission" date="2015-06" db="EMBL/GenBank/DDBJ databases">
        <title>Draft genome of the ant-associated black yeast Phialophora attae CBS 131958.</title>
        <authorList>
            <person name="Moreno L.F."/>
            <person name="Stielow B.J."/>
            <person name="de Hoog S."/>
            <person name="Vicente V.A."/>
            <person name="Weiss V.A."/>
            <person name="de Vries M."/>
            <person name="Cruz L.M."/>
            <person name="Souza E.M."/>
        </authorList>
    </citation>
    <scope>NUCLEOTIDE SEQUENCE [LARGE SCALE GENOMIC DNA]</scope>
    <source>
        <strain evidence="9 10">CBS 131958</strain>
    </source>
</reference>
<dbReference type="STRING" id="1664694.A0A0N1H7D0"/>
<evidence type="ECO:0000256" key="7">
    <source>
        <dbReference type="SAM" id="MobiDB-lite"/>
    </source>
</evidence>
<evidence type="ECO:0000256" key="6">
    <source>
        <dbReference type="ARBA" id="ARBA00023136"/>
    </source>
</evidence>
<protein>
    <recommendedName>
        <fullName evidence="4">Ras modification protein ERF4</fullName>
    </recommendedName>
</protein>
<dbReference type="GO" id="GO:0005789">
    <property type="term" value="C:endoplasmic reticulum membrane"/>
    <property type="evidence" value="ECO:0007669"/>
    <property type="project" value="UniProtKB-SubCell"/>
</dbReference>